<dbReference type="RefSeq" id="WP_132338735.1">
    <property type="nucleotide sequence ID" value="NZ_SMJZ01000180.1"/>
</dbReference>
<dbReference type="Proteomes" id="UP000295157">
    <property type="component" value="Unassembled WGS sequence"/>
</dbReference>
<dbReference type="OrthoDB" id="4241113at2"/>
<evidence type="ECO:0000313" key="2">
    <source>
        <dbReference type="EMBL" id="TDC00700.1"/>
    </source>
</evidence>
<accession>A0A4R4N1D4</accession>
<comment type="caution">
    <text evidence="2">The sequence shown here is derived from an EMBL/GenBank/DDBJ whole genome shotgun (WGS) entry which is preliminary data.</text>
</comment>
<protein>
    <submittedName>
        <fullName evidence="2">DUF4145 domain-containing protein</fullName>
    </submittedName>
</protein>
<dbReference type="EMBL" id="SMJZ01000180">
    <property type="protein sequence ID" value="TDC00700.1"/>
    <property type="molecule type" value="Genomic_DNA"/>
</dbReference>
<keyword evidence="3" id="KW-1185">Reference proteome</keyword>
<sequence>MEGSRCENVGAYRGAAAMYRATIEELVKERGATGKSLYDKIENLKPSLGDDLVTDLHEARMLGNDSVHDGLLYSAEEVGDVAELIIEMTEILYVQPARKAKMRQERQKRRAAAKVVTTP</sequence>
<organism evidence="2 3">
    <name type="scientific">Nonomuraea longispora</name>
    <dbReference type="NCBI Taxonomy" id="1848320"/>
    <lineage>
        <taxon>Bacteria</taxon>
        <taxon>Bacillati</taxon>
        <taxon>Actinomycetota</taxon>
        <taxon>Actinomycetes</taxon>
        <taxon>Streptosporangiales</taxon>
        <taxon>Streptosporangiaceae</taxon>
        <taxon>Nonomuraea</taxon>
    </lineage>
</organism>
<feature type="domain" description="DUF4145" evidence="1">
    <location>
        <begin position="5"/>
        <end position="84"/>
    </location>
</feature>
<evidence type="ECO:0000259" key="1">
    <source>
        <dbReference type="Pfam" id="PF13643"/>
    </source>
</evidence>
<name>A0A4R4N1D4_9ACTN</name>
<evidence type="ECO:0000313" key="3">
    <source>
        <dbReference type="Proteomes" id="UP000295157"/>
    </source>
</evidence>
<proteinExistence type="predicted"/>
<gene>
    <name evidence="2" type="ORF">E1267_33935</name>
</gene>
<dbReference type="InterPro" id="IPR025285">
    <property type="entry name" value="DUF4145"/>
</dbReference>
<dbReference type="AlphaFoldDB" id="A0A4R4N1D4"/>
<reference evidence="2 3" key="1">
    <citation type="submission" date="2019-02" db="EMBL/GenBank/DDBJ databases">
        <title>Draft genome sequences of novel Actinobacteria.</title>
        <authorList>
            <person name="Sahin N."/>
            <person name="Ay H."/>
            <person name="Saygin H."/>
        </authorList>
    </citation>
    <scope>NUCLEOTIDE SEQUENCE [LARGE SCALE GENOMIC DNA]</scope>
    <source>
        <strain evidence="2 3">KC201</strain>
    </source>
</reference>
<dbReference type="Pfam" id="PF13643">
    <property type="entry name" value="DUF4145"/>
    <property type="match status" value="1"/>
</dbReference>